<proteinExistence type="predicted"/>
<dbReference type="EMBL" id="LSDK01000011">
    <property type="protein sequence ID" value="KXB78570.1"/>
    <property type="molecule type" value="Genomic_DNA"/>
</dbReference>
<feature type="region of interest" description="Disordered" evidence="1">
    <location>
        <begin position="80"/>
        <end position="110"/>
    </location>
</feature>
<feature type="region of interest" description="Disordered" evidence="1">
    <location>
        <begin position="25"/>
        <end position="54"/>
    </location>
</feature>
<gene>
    <name evidence="2" type="ORF">HMPREF3185_00096</name>
</gene>
<accession>A0A134BFA2</accession>
<protein>
    <submittedName>
        <fullName evidence="2">Uncharacterized protein</fullName>
    </submittedName>
</protein>
<comment type="caution">
    <text evidence="2">The sequence shown here is derived from an EMBL/GenBank/DDBJ whole genome shotgun (WGS) entry which is preliminary data.</text>
</comment>
<sequence length="110" mass="12239">MDRHVEGIVDDEVIASREVLEIDFGEADTCRTTTRDDEESPEDKGESPEEESAVMCHDSVRIGLVFVDLSTIKGSISSQKQRICKQRDRSPLPFGHNEASFEGAENARSL</sequence>
<dbReference type="AlphaFoldDB" id="A0A134BFA2"/>
<dbReference type="Proteomes" id="UP000070224">
    <property type="component" value="Unassembled WGS sequence"/>
</dbReference>
<reference evidence="3" key="1">
    <citation type="submission" date="2016-01" db="EMBL/GenBank/DDBJ databases">
        <authorList>
            <person name="Mitreva M."/>
            <person name="Pepin K.H."/>
            <person name="Mihindukulasuriya K.A."/>
            <person name="Fulton R."/>
            <person name="Fronick C."/>
            <person name="O'Laughlin M."/>
            <person name="Miner T."/>
            <person name="Herter B."/>
            <person name="Rosa B.A."/>
            <person name="Cordes M."/>
            <person name="Tomlinson C."/>
            <person name="Wollam A."/>
            <person name="Palsikar V.B."/>
            <person name="Mardis E.R."/>
            <person name="Wilson R.K."/>
        </authorList>
    </citation>
    <scope>NUCLEOTIDE SEQUENCE [LARGE SCALE GENOMIC DNA]</scope>
    <source>
        <strain evidence="3">KA00683</strain>
    </source>
</reference>
<organism evidence="2 3">
    <name type="scientific">Porphyromonas somerae</name>
    <dbReference type="NCBI Taxonomy" id="322095"/>
    <lineage>
        <taxon>Bacteria</taxon>
        <taxon>Pseudomonadati</taxon>
        <taxon>Bacteroidota</taxon>
        <taxon>Bacteroidia</taxon>
        <taxon>Bacteroidales</taxon>
        <taxon>Porphyromonadaceae</taxon>
        <taxon>Porphyromonas</taxon>
    </lineage>
</organism>
<evidence type="ECO:0000313" key="3">
    <source>
        <dbReference type="Proteomes" id="UP000070224"/>
    </source>
</evidence>
<evidence type="ECO:0000256" key="1">
    <source>
        <dbReference type="SAM" id="MobiDB-lite"/>
    </source>
</evidence>
<dbReference type="PATRIC" id="fig|322095.3.peg.96"/>
<dbReference type="STRING" id="322095.HMPREF3185_00096"/>
<evidence type="ECO:0000313" key="2">
    <source>
        <dbReference type="EMBL" id="KXB78570.1"/>
    </source>
</evidence>
<name>A0A134BFA2_9PORP</name>
<keyword evidence="3" id="KW-1185">Reference proteome</keyword>